<dbReference type="HOGENOM" id="CLU_048266_0_0_10"/>
<dbReference type="GeneID" id="93558918"/>
<name>G5SWJ4_9BACT</name>
<dbReference type="AlphaFoldDB" id="G5SWJ4"/>
<protein>
    <submittedName>
        <fullName evidence="2">Toxin-antitoxin system, toxin component, Fic family</fullName>
    </submittedName>
</protein>
<dbReference type="EMBL" id="AFFY01000098">
    <property type="protein sequence ID" value="EHG98225.1"/>
    <property type="molecule type" value="Genomic_DNA"/>
</dbReference>
<dbReference type="STRING" id="762968.HMPREF9441_03767"/>
<evidence type="ECO:0000313" key="3">
    <source>
        <dbReference type="Proteomes" id="UP000003598"/>
    </source>
</evidence>
<evidence type="ECO:0000256" key="1">
    <source>
        <dbReference type="SAM" id="Coils"/>
    </source>
</evidence>
<dbReference type="OrthoDB" id="9802752at2"/>
<organism evidence="2 3">
    <name type="scientific">Paraprevotella clara YIT 11840</name>
    <dbReference type="NCBI Taxonomy" id="762968"/>
    <lineage>
        <taxon>Bacteria</taxon>
        <taxon>Pseudomonadati</taxon>
        <taxon>Bacteroidota</taxon>
        <taxon>Bacteroidia</taxon>
        <taxon>Bacteroidales</taxon>
        <taxon>Prevotellaceae</taxon>
        <taxon>Paraprevotella</taxon>
    </lineage>
</organism>
<dbReference type="Proteomes" id="UP000003598">
    <property type="component" value="Unassembled WGS sequence"/>
</dbReference>
<proteinExistence type="predicted"/>
<keyword evidence="3" id="KW-1185">Reference proteome</keyword>
<dbReference type="Pfam" id="PF13310">
    <property type="entry name" value="Virulence_RhuM"/>
    <property type="match status" value="1"/>
</dbReference>
<keyword evidence="1" id="KW-0175">Coiled coil</keyword>
<dbReference type="PIRSF" id="PIRSF015268">
    <property type="entry name" value="Virulence_RhuM"/>
    <property type="match status" value="1"/>
</dbReference>
<accession>G5SWJ4</accession>
<dbReference type="PANTHER" id="PTHR35810:SF1">
    <property type="entry name" value="CYTOPLASMIC PROTEIN"/>
    <property type="match status" value="1"/>
</dbReference>
<comment type="caution">
    <text evidence="2">The sequence shown here is derived from an EMBL/GenBank/DDBJ whole genome shotgun (WGS) entry which is preliminary data.</text>
</comment>
<gene>
    <name evidence="2" type="ORF">HMPREF9441_03767</name>
</gene>
<sequence>MKEANKIILYQDDDEITRVSVRFADEDLWLTQNQLADIYCTTQENISMHIRNIYADRELDENRTYKKFLLVRQEGNRQVKRNIDHYNLDMVIALGYRVQSQIATRFRRWATLRLHEYIQKGFAMDDERLKQGGNRYFRELLQRIRDIRSSERNFYQQVTDIYATATDYDPRCEMTKTFFATVQNKLHHAVHEYTAAEVIYNRVDNKKPFVGMTNFNGNYVTRDDVKIAKNYLSEIELQRLNLLVSGFLDFAEFQALEMNPMTMKDWIEALDNQIIAHKRKVLIGKGNVSHKQAIEKAEKEFEIYRKREMDMLESDFDKEVKRLKDKEQTQ</sequence>
<reference evidence="2 3" key="1">
    <citation type="submission" date="2011-03" db="EMBL/GenBank/DDBJ databases">
        <authorList>
            <person name="Weinstock G."/>
            <person name="Sodergren E."/>
            <person name="Clifton S."/>
            <person name="Fulton L."/>
            <person name="Fulton B."/>
            <person name="Courtney L."/>
            <person name="Fronick C."/>
            <person name="Harrison M."/>
            <person name="Strong C."/>
            <person name="Farmer C."/>
            <person name="Delahaunty K."/>
            <person name="Markovic C."/>
            <person name="Hall O."/>
            <person name="Minx P."/>
            <person name="Tomlinson C."/>
            <person name="Mitreva M."/>
            <person name="Hou S."/>
            <person name="Chen J."/>
            <person name="Wollam A."/>
            <person name="Pepin K.H."/>
            <person name="Johnson M."/>
            <person name="Bhonagiri V."/>
            <person name="Zhang X."/>
            <person name="Suruliraj S."/>
            <person name="Warren W."/>
            <person name="Chinwalla A."/>
            <person name="Mardis E.R."/>
            <person name="Wilson R.K."/>
        </authorList>
    </citation>
    <scope>NUCLEOTIDE SEQUENCE [LARGE SCALE GENOMIC DNA]</scope>
    <source>
        <strain evidence="2 3">YIT 11840</strain>
    </source>
</reference>
<dbReference type="PATRIC" id="fig|762968.3.peg.3294"/>
<dbReference type="RefSeq" id="WP_008623006.1">
    <property type="nucleotide sequence ID" value="NZ_JH376661.1"/>
</dbReference>
<feature type="coiled-coil region" evidence="1">
    <location>
        <begin position="287"/>
        <end position="329"/>
    </location>
</feature>
<dbReference type="eggNOG" id="COG3943">
    <property type="taxonomic scope" value="Bacteria"/>
</dbReference>
<evidence type="ECO:0000313" key="2">
    <source>
        <dbReference type="EMBL" id="EHG98225.1"/>
    </source>
</evidence>
<dbReference type="InterPro" id="IPR011204">
    <property type="entry name" value="Virulence_RhuM-like"/>
</dbReference>
<dbReference type="PANTHER" id="PTHR35810">
    <property type="entry name" value="CYTOPLASMIC PROTEIN-RELATED"/>
    <property type="match status" value="1"/>
</dbReference>